<organism evidence="2 3">
    <name type="scientific">Streptomyces fragilis</name>
    <dbReference type="NCBI Taxonomy" id="67301"/>
    <lineage>
        <taxon>Bacteria</taxon>
        <taxon>Bacillati</taxon>
        <taxon>Actinomycetota</taxon>
        <taxon>Actinomycetes</taxon>
        <taxon>Kitasatosporales</taxon>
        <taxon>Streptomycetaceae</taxon>
        <taxon>Streptomyces</taxon>
    </lineage>
</organism>
<evidence type="ECO:0000256" key="1">
    <source>
        <dbReference type="SAM" id="MobiDB-lite"/>
    </source>
</evidence>
<feature type="region of interest" description="Disordered" evidence="1">
    <location>
        <begin position="414"/>
        <end position="462"/>
    </location>
</feature>
<dbReference type="RefSeq" id="WP_108955698.1">
    <property type="nucleotide sequence ID" value="NZ_BEVZ01000006.1"/>
</dbReference>
<name>A0ABV2YNM7_9ACTN</name>
<comment type="caution">
    <text evidence="2">The sequence shown here is derived from an EMBL/GenBank/DDBJ whole genome shotgun (WGS) entry which is preliminary data.</text>
</comment>
<proteinExistence type="predicted"/>
<feature type="compositionally biased region" description="Polar residues" evidence="1">
    <location>
        <begin position="434"/>
        <end position="446"/>
    </location>
</feature>
<gene>
    <name evidence="2" type="ORF">AB0E65_24290</name>
</gene>
<reference evidence="2 3" key="1">
    <citation type="submission" date="2024-06" db="EMBL/GenBank/DDBJ databases">
        <title>The Natural Products Discovery Center: Release of the First 8490 Sequenced Strains for Exploring Actinobacteria Biosynthetic Diversity.</title>
        <authorList>
            <person name="Kalkreuter E."/>
            <person name="Kautsar S.A."/>
            <person name="Yang D."/>
            <person name="Bader C.D."/>
            <person name="Teijaro C.N."/>
            <person name="Fluegel L."/>
            <person name="Davis C.M."/>
            <person name="Simpson J.R."/>
            <person name="Lauterbach L."/>
            <person name="Steele A.D."/>
            <person name="Gui C."/>
            <person name="Meng S."/>
            <person name="Li G."/>
            <person name="Viehrig K."/>
            <person name="Ye F."/>
            <person name="Su P."/>
            <person name="Kiefer A.F."/>
            <person name="Nichols A."/>
            <person name="Cepeda A.J."/>
            <person name="Yan W."/>
            <person name="Fan B."/>
            <person name="Jiang Y."/>
            <person name="Adhikari A."/>
            <person name="Zheng C.-J."/>
            <person name="Schuster L."/>
            <person name="Cowan T.M."/>
            <person name="Smanski M.J."/>
            <person name="Chevrette M.G."/>
            <person name="De Carvalho L.P.S."/>
            <person name="Shen B."/>
        </authorList>
    </citation>
    <scope>NUCLEOTIDE SEQUENCE [LARGE SCALE GENOMIC DNA]</scope>
    <source>
        <strain evidence="2 3">NPDC038104</strain>
    </source>
</reference>
<dbReference type="Proteomes" id="UP001550850">
    <property type="component" value="Unassembled WGS sequence"/>
</dbReference>
<feature type="compositionally biased region" description="Low complexity" evidence="1">
    <location>
        <begin position="98"/>
        <end position="109"/>
    </location>
</feature>
<feature type="compositionally biased region" description="Basic and acidic residues" evidence="1">
    <location>
        <begin position="447"/>
        <end position="462"/>
    </location>
</feature>
<accession>A0ABV2YNM7</accession>
<evidence type="ECO:0000313" key="3">
    <source>
        <dbReference type="Proteomes" id="UP001550850"/>
    </source>
</evidence>
<evidence type="ECO:0000313" key="2">
    <source>
        <dbReference type="EMBL" id="MEU3557309.1"/>
    </source>
</evidence>
<keyword evidence="3" id="KW-1185">Reference proteome</keyword>
<sequence length="462" mass="49502">MSDSSTSHPAPSGGGPAPAAVWYARGRSTRPLADEAVRLYLRRMQDAGVLDAHLELDPAEIPHLTHPSAASSPAPAGPSSAAVSGGVPGGVTGARSSHPAADADGAAPVADHGVRSFEARWRAPGGVTVRARLTVGPEGGFLPGAAPGLTLAPAGLAHALGRAPEGREWLLVAEAESVWDPRWPSPADMFWPREDADGWDRVHVGGLRGADLRTLEINRLPDDDKDLRKLLKDCARDGWNVHVVVHEAMTPDERGLRPLVRRLPAGLRHRVIEHRAAPDQYRAVNWALKDHGVEVPRGGAVVLPGDPARPGYDRDGFTVRTVFLDGSEPTALIDALHRFVALPAPLPEGATEGVRVMREQWHLVTLQERLAHAEQLVVMYREALDAMTRSRDLYREAAEQAHEALAALRASAGPAALPAPRADTPAQPEAGTPPQGSGFSLRQFTRSLERMKDAGKGRRERP</sequence>
<feature type="compositionally biased region" description="Low complexity" evidence="1">
    <location>
        <begin position="67"/>
        <end position="85"/>
    </location>
</feature>
<dbReference type="EMBL" id="JBEZUR010000054">
    <property type="protein sequence ID" value="MEU3557309.1"/>
    <property type="molecule type" value="Genomic_DNA"/>
</dbReference>
<protein>
    <submittedName>
        <fullName evidence="2">Uncharacterized protein</fullName>
    </submittedName>
</protein>
<feature type="region of interest" description="Disordered" evidence="1">
    <location>
        <begin position="63"/>
        <end position="109"/>
    </location>
</feature>